<dbReference type="PANTHER" id="PTHR23077:SF171">
    <property type="entry name" value="NUCLEAR VALOSIN-CONTAINING PROTEIN-LIKE"/>
    <property type="match status" value="1"/>
</dbReference>
<evidence type="ECO:0000256" key="4">
    <source>
        <dbReference type="ARBA" id="ARBA00022840"/>
    </source>
</evidence>
<dbReference type="Gene3D" id="1.10.8.60">
    <property type="match status" value="2"/>
</dbReference>
<sequence length="560" mass="61200">MASPAPQKRKERRPVEDGELVKRQKQNNSREPPKDISLQDIGGREEVVDDLLKFMTMPLTHPEVYLHTGVDLPHGVLLHGPPGCGKTMLANAIAREVGLPFIAFSAPSIVSGISGESEMKLRKLFEEAREIAPCLMFMGEIDAITQKRDNTQRDMERRIVAQVLTCMDDLALEKTGGKPVMIIGATNRPDSLDPALRRAGRFDKEIYLGVPDEVGREKILRILCEKLRLIGDFDFKKLAKKTAGFVGADLSALAREAGMVAMRRIYEILGNPSAATDPLEQLDPLYITFPDFLTALTKTQSLAKREGLATVPDVTWADVGALESHKAELQMAIVLPIKKPELFASVGLTAPSGVLLWGPPGCGKTLLAKAIANESGANFINIRGPEFINKHFGELEWAVRHVFSLARASIPCVIFFDELGALAPRHDDSSSEPSSRPVDTLLTELDGLNDCKGIYIVAATNKPDFIDPVILKPGRLDKLWFVDLPNAEGRLEILKILTKKIPLFNVDLRAIAESDRCENFSGADLAVLVREAASLAIQKASLVDIVEVEEAGVSATSVPI</sequence>
<reference evidence="8 9" key="1">
    <citation type="journal article" date="2010" name="Nature">
        <title>Perigord black truffle genome uncovers evolutionary origins and mechanisms of symbiosis.</title>
        <authorList>
            <person name="Martin F."/>
            <person name="Kohler A."/>
            <person name="Murat C."/>
            <person name="Balestrini R."/>
            <person name="Coutinho P.M."/>
            <person name="Jaillon O."/>
            <person name="Montanini B."/>
            <person name="Morin E."/>
            <person name="Noel B."/>
            <person name="Percudani R."/>
            <person name="Porcel B."/>
            <person name="Rubini A."/>
            <person name="Amicucci A."/>
            <person name="Amselem J."/>
            <person name="Anthouard V."/>
            <person name="Arcioni S."/>
            <person name="Artiguenave F."/>
            <person name="Aury J.M."/>
            <person name="Ballario P."/>
            <person name="Bolchi A."/>
            <person name="Brenna A."/>
            <person name="Brun A."/>
            <person name="Buee M."/>
            <person name="Cantarel B."/>
            <person name="Chevalier G."/>
            <person name="Couloux A."/>
            <person name="Da Silva C."/>
            <person name="Denoeud F."/>
            <person name="Duplessis S."/>
            <person name="Ghignone S."/>
            <person name="Hilselberger B."/>
            <person name="Iotti M."/>
            <person name="Marcais B."/>
            <person name="Mello A."/>
            <person name="Miranda M."/>
            <person name="Pacioni G."/>
            <person name="Quesneville H."/>
            <person name="Riccioni C."/>
            <person name="Ruotolo R."/>
            <person name="Splivallo R."/>
            <person name="Stocchi V."/>
            <person name="Tisserant E."/>
            <person name="Viscomi A.R."/>
            <person name="Zambonelli A."/>
            <person name="Zampieri E."/>
            <person name="Henrissat B."/>
            <person name="Lebrun M.H."/>
            <person name="Paolocci F."/>
            <person name="Bonfante P."/>
            <person name="Ottonello S."/>
            <person name="Wincker P."/>
        </authorList>
    </citation>
    <scope>NUCLEOTIDE SEQUENCE [LARGE SCALE GENOMIC DNA]</scope>
    <source>
        <strain evidence="8 9">Mel28</strain>
    </source>
</reference>
<dbReference type="InParanoid" id="D5G875"/>
<dbReference type="InterPro" id="IPR003593">
    <property type="entry name" value="AAA+_ATPase"/>
</dbReference>
<dbReference type="GO" id="GO:0005634">
    <property type="term" value="C:nucleus"/>
    <property type="evidence" value="ECO:0007669"/>
    <property type="project" value="TreeGrafter"/>
</dbReference>
<dbReference type="GO" id="GO:0016887">
    <property type="term" value="F:ATP hydrolysis activity"/>
    <property type="evidence" value="ECO:0007669"/>
    <property type="project" value="InterPro"/>
</dbReference>
<dbReference type="SMART" id="SM00382">
    <property type="entry name" value="AAA"/>
    <property type="match status" value="2"/>
</dbReference>
<dbReference type="PANTHER" id="PTHR23077">
    <property type="entry name" value="AAA-FAMILY ATPASE"/>
    <property type="match status" value="1"/>
</dbReference>
<dbReference type="InterPro" id="IPR050168">
    <property type="entry name" value="AAA_ATPase_domain"/>
</dbReference>
<dbReference type="AlphaFoldDB" id="D5G875"/>
<dbReference type="Gene3D" id="3.40.50.300">
    <property type="entry name" value="P-loop containing nucleotide triphosphate hydrolases"/>
    <property type="match status" value="2"/>
</dbReference>
<comment type="similarity">
    <text evidence="1 5">Belongs to the AAA ATPase family.</text>
</comment>
<dbReference type="OMA" id="RMERCEN"/>
<dbReference type="eggNOG" id="KOG0733">
    <property type="taxonomic scope" value="Eukaryota"/>
</dbReference>
<evidence type="ECO:0000256" key="1">
    <source>
        <dbReference type="ARBA" id="ARBA00006914"/>
    </source>
</evidence>
<dbReference type="InterPro" id="IPR041569">
    <property type="entry name" value="AAA_lid_3"/>
</dbReference>
<dbReference type="GO" id="GO:0005524">
    <property type="term" value="F:ATP binding"/>
    <property type="evidence" value="ECO:0007669"/>
    <property type="project" value="UniProtKB-KW"/>
</dbReference>
<dbReference type="FunFam" id="3.40.50.300:FF:000018">
    <property type="entry name" value="Cell division control 48"/>
    <property type="match status" value="1"/>
</dbReference>
<dbReference type="InterPro" id="IPR003959">
    <property type="entry name" value="ATPase_AAA_core"/>
</dbReference>
<feature type="domain" description="AAA+ ATPase" evidence="7">
    <location>
        <begin position="350"/>
        <end position="486"/>
    </location>
</feature>
<name>D5G875_TUBMM</name>
<feature type="region of interest" description="Disordered" evidence="6">
    <location>
        <begin position="1"/>
        <end position="37"/>
    </location>
</feature>
<evidence type="ECO:0000256" key="2">
    <source>
        <dbReference type="ARBA" id="ARBA00022737"/>
    </source>
</evidence>
<dbReference type="STRING" id="656061.D5G875"/>
<dbReference type="GO" id="GO:0003723">
    <property type="term" value="F:RNA binding"/>
    <property type="evidence" value="ECO:0007669"/>
    <property type="project" value="TreeGrafter"/>
</dbReference>
<dbReference type="PROSITE" id="PS00674">
    <property type="entry name" value="AAA"/>
    <property type="match status" value="1"/>
</dbReference>
<evidence type="ECO:0000256" key="5">
    <source>
        <dbReference type="RuleBase" id="RU003651"/>
    </source>
</evidence>
<dbReference type="GO" id="GO:0042254">
    <property type="term" value="P:ribosome biogenesis"/>
    <property type="evidence" value="ECO:0007669"/>
    <property type="project" value="TreeGrafter"/>
</dbReference>
<keyword evidence="3 5" id="KW-0547">Nucleotide-binding</keyword>
<feature type="domain" description="AAA+ ATPase" evidence="7">
    <location>
        <begin position="72"/>
        <end position="212"/>
    </location>
</feature>
<proteinExistence type="inferred from homology"/>
<feature type="compositionally biased region" description="Basic and acidic residues" evidence="6">
    <location>
        <begin position="13"/>
        <end position="22"/>
    </location>
</feature>
<evidence type="ECO:0000256" key="3">
    <source>
        <dbReference type="ARBA" id="ARBA00022741"/>
    </source>
</evidence>
<dbReference type="SUPFAM" id="SSF52540">
    <property type="entry name" value="P-loop containing nucleoside triphosphate hydrolases"/>
    <property type="match status" value="2"/>
</dbReference>
<organism evidence="8 9">
    <name type="scientific">Tuber melanosporum (strain Mel28)</name>
    <name type="common">Perigord black truffle</name>
    <dbReference type="NCBI Taxonomy" id="656061"/>
    <lineage>
        <taxon>Eukaryota</taxon>
        <taxon>Fungi</taxon>
        <taxon>Dikarya</taxon>
        <taxon>Ascomycota</taxon>
        <taxon>Pezizomycotina</taxon>
        <taxon>Pezizomycetes</taxon>
        <taxon>Pezizales</taxon>
        <taxon>Tuberaceae</taxon>
        <taxon>Tuber</taxon>
    </lineage>
</organism>
<evidence type="ECO:0000259" key="7">
    <source>
        <dbReference type="SMART" id="SM00382"/>
    </source>
</evidence>
<dbReference type="FunFam" id="3.40.50.300:FF:000365">
    <property type="entry name" value="Ribosome biogenesis ATPase RIX7"/>
    <property type="match status" value="1"/>
</dbReference>
<evidence type="ECO:0000313" key="8">
    <source>
        <dbReference type="EMBL" id="CAZ80718.1"/>
    </source>
</evidence>
<dbReference type="InterPro" id="IPR003960">
    <property type="entry name" value="ATPase_AAA_CS"/>
</dbReference>
<dbReference type="GO" id="GO:1990275">
    <property type="term" value="F:preribosome binding"/>
    <property type="evidence" value="ECO:0007669"/>
    <property type="project" value="TreeGrafter"/>
</dbReference>
<dbReference type="InterPro" id="IPR027417">
    <property type="entry name" value="P-loop_NTPase"/>
</dbReference>
<gene>
    <name evidence="8" type="ORF">GSTUM_00002917001</name>
</gene>
<keyword evidence="2" id="KW-0677">Repeat</keyword>
<dbReference type="Proteomes" id="UP000006911">
    <property type="component" value="Unassembled WGS sequence"/>
</dbReference>
<keyword evidence="9" id="KW-1185">Reference proteome</keyword>
<evidence type="ECO:0000313" key="9">
    <source>
        <dbReference type="Proteomes" id="UP000006911"/>
    </source>
</evidence>
<evidence type="ECO:0000256" key="6">
    <source>
        <dbReference type="SAM" id="MobiDB-lite"/>
    </source>
</evidence>
<dbReference type="EMBL" id="FN430041">
    <property type="protein sequence ID" value="CAZ80718.1"/>
    <property type="molecule type" value="Genomic_DNA"/>
</dbReference>
<keyword evidence="4 5" id="KW-0067">ATP-binding</keyword>
<dbReference type="Pfam" id="PF17862">
    <property type="entry name" value="AAA_lid_3"/>
    <property type="match status" value="2"/>
</dbReference>
<dbReference type="GeneID" id="9188320"/>
<dbReference type="HOGENOM" id="CLU_000688_8_3_1"/>
<dbReference type="KEGG" id="tml:GSTUM_00002917001"/>
<accession>D5G875</accession>
<dbReference type="RefSeq" id="XP_002836527.1">
    <property type="nucleotide sequence ID" value="XM_002836481.1"/>
</dbReference>
<protein>
    <submittedName>
        <fullName evidence="8">(Perigord truffle) hypothetical protein</fullName>
    </submittedName>
</protein>
<dbReference type="Pfam" id="PF00004">
    <property type="entry name" value="AAA"/>
    <property type="match status" value="2"/>
</dbReference>